<reference evidence="2" key="1">
    <citation type="submission" date="2022-06" db="EMBL/GenBank/DDBJ databases">
        <title>Diverse halophilic archaea isolated from saline environments.</title>
        <authorList>
            <person name="Cui H.-L."/>
        </authorList>
    </citation>
    <scope>NUCLEOTIDE SEQUENCE</scope>
    <source>
        <strain evidence="2">WLHS1</strain>
    </source>
</reference>
<keyword evidence="3" id="KW-1185">Reference proteome</keyword>
<protein>
    <submittedName>
        <fullName evidence="2">Uncharacterized protein</fullName>
    </submittedName>
</protein>
<evidence type="ECO:0000313" key="2">
    <source>
        <dbReference type="EMBL" id="UTF52764.1"/>
    </source>
</evidence>
<feature type="transmembrane region" description="Helical" evidence="1">
    <location>
        <begin position="214"/>
        <end position="241"/>
    </location>
</feature>
<dbReference type="GeneID" id="73291051"/>
<dbReference type="AlphaFoldDB" id="A0A9E7SSN8"/>
<evidence type="ECO:0000256" key="1">
    <source>
        <dbReference type="SAM" id="Phobius"/>
    </source>
</evidence>
<dbReference type="EMBL" id="CP100355">
    <property type="protein sequence ID" value="UTF52764.1"/>
    <property type="molecule type" value="Genomic_DNA"/>
</dbReference>
<gene>
    <name evidence="2" type="ORF">NGM29_13355</name>
</gene>
<keyword evidence="1" id="KW-0812">Transmembrane</keyword>
<dbReference type="Proteomes" id="UP001056855">
    <property type="component" value="Chromosome"/>
</dbReference>
<dbReference type="RefSeq" id="WP_254156810.1">
    <property type="nucleotide sequence ID" value="NZ_CP100355.1"/>
</dbReference>
<name>A0A9E7SSN8_9EURY</name>
<dbReference type="KEGG" id="sawl:NGM29_13355"/>
<sequence>MHTPTALAIALLLLVSLAAPFAGIVGAQEMTDHPEANLHIEQPSYIDSDVARQTDNGTTIYEARGESVTIVPTNLDRQNITGYGKDTDAGSFTFDDNLEVWTLDVDGETGTFELYWLVEEPVEDENATGTETVRYEATVRLSDTDGVYLTQSEYENRQDMVDLGEKADAVVNDLKGRWLPFFDTSGDAGDVIDRMGSVAATIGNPLNMFSSGYLGFHTLLLVSLGAMLAALQYLGFFAWVVHKLRGQNHDFEQNEAYEGEIAERQLEVDERDRLNKLANMDWFDIFEDDHIARAFRDHLGETVLGGWIRLNAAIRPRNVVRDRLQAMGQSGYVAVCTFDRSLEIDDDDEDVLEPVLESVDLVREDSVDVDTLDEREAIAPLTEAAGDAPCDLEAILGTVNWCHDELVAFDFENADVNPTRLETPIETLDLETLIERLDADMTHFEDEEQYGEYLHSFVASVREHPFTEDDGTPDELRYIFNNLLQAAQLLEDRYGFPLGDYQSDAFETAVDSYDRSARAAAYSEEVSTGAA</sequence>
<organism evidence="2 3">
    <name type="scientific">Natronosalvus rutilus</name>
    <dbReference type="NCBI Taxonomy" id="2953753"/>
    <lineage>
        <taxon>Archaea</taxon>
        <taxon>Methanobacteriati</taxon>
        <taxon>Methanobacteriota</taxon>
        <taxon>Stenosarchaea group</taxon>
        <taxon>Halobacteria</taxon>
        <taxon>Halobacteriales</taxon>
        <taxon>Natrialbaceae</taxon>
        <taxon>Natronosalvus</taxon>
    </lineage>
</organism>
<keyword evidence="1" id="KW-0472">Membrane</keyword>
<accession>A0A9E7SSN8</accession>
<keyword evidence="1" id="KW-1133">Transmembrane helix</keyword>
<evidence type="ECO:0000313" key="3">
    <source>
        <dbReference type="Proteomes" id="UP001056855"/>
    </source>
</evidence>
<proteinExistence type="predicted"/>